<protein>
    <recommendedName>
        <fullName evidence="3">DGQHR domain protein</fullName>
    </recommendedName>
</protein>
<dbReference type="RefSeq" id="WP_006618804.1">
    <property type="nucleotide sequence ID" value="NZ_BIMW01000001.1"/>
</dbReference>
<name>A0A5M3SZX6_LIMPL</name>
<dbReference type="InterPro" id="IPR017642">
    <property type="entry name" value="DNA_S_mod_DndB"/>
</dbReference>
<dbReference type="Proteomes" id="UP000326169">
    <property type="component" value="Unassembled WGS sequence"/>
</dbReference>
<evidence type="ECO:0000313" key="1">
    <source>
        <dbReference type="EMBL" id="GCE91997.1"/>
    </source>
</evidence>
<proteinExistence type="predicted"/>
<keyword evidence="2" id="KW-1185">Reference proteome</keyword>
<dbReference type="EMBL" id="BIMW01000001">
    <property type="protein sequence ID" value="GCE91997.1"/>
    <property type="molecule type" value="Genomic_DNA"/>
</dbReference>
<evidence type="ECO:0000313" key="2">
    <source>
        <dbReference type="Proteomes" id="UP000326169"/>
    </source>
</evidence>
<dbReference type="GeneID" id="301681014"/>
<gene>
    <name evidence="1" type="ORF">NIES46_00310</name>
</gene>
<accession>A0A5M3SZX6</accession>
<organism evidence="1 2">
    <name type="scientific">Limnospira platensis NIES-46</name>
    <dbReference type="NCBI Taxonomy" id="1236695"/>
    <lineage>
        <taxon>Bacteria</taxon>
        <taxon>Bacillati</taxon>
        <taxon>Cyanobacteriota</taxon>
        <taxon>Cyanophyceae</taxon>
        <taxon>Oscillatoriophycideae</taxon>
        <taxon>Oscillatoriales</taxon>
        <taxon>Sirenicapillariaceae</taxon>
        <taxon>Limnospira</taxon>
    </lineage>
</organism>
<dbReference type="Pfam" id="PF14072">
    <property type="entry name" value="DndB"/>
    <property type="match status" value="1"/>
</dbReference>
<reference evidence="1 2" key="1">
    <citation type="journal article" date="2019" name="J Genomics">
        <title>The Draft Genome of a Hydrogen-producing Cyanobacterium, Arthrospira platensis NIES-46.</title>
        <authorList>
            <person name="Suzuki S."/>
            <person name="Yamaguchi H."/>
            <person name="Kawachi M."/>
        </authorList>
    </citation>
    <scope>NUCLEOTIDE SEQUENCE [LARGE SCALE GENOMIC DNA]</scope>
    <source>
        <strain evidence="1 2">NIES-46</strain>
    </source>
</reference>
<comment type="caution">
    <text evidence="1">The sequence shown here is derived from an EMBL/GenBank/DDBJ whole genome shotgun (WGS) entry which is preliminary data.</text>
</comment>
<sequence length="773" mass="87816">MSFSFGVQKDPIYGTYGEFTIGSDDNRVRAQFLLTKMKPGSEGIWENSLASQMVPWREVFNIEELTFDELLQRDLDDSRVAHDMIPYLLGESGAFARFFPPIMAVLVPKKTERTGIQSYYPAPRNVTEVSISFGDLFDFEKAQIEGSITPLGVIKYNRQKTAFIIVDGQHRAMAVLALHRQINDSWSGNNFAGFYNHLHLTENQIKNIELPICIVFFPDLHEENEQFKQKGISLPAVCREIFLVVNKNAKPVSQSRELLLDDEDLAARMMRETLSKLKGRGESEASIAHIYSFAFGDSVSEAQHRKTEVVAGQLEYTSAVALHKMHAAVAFGVPSAFQLDSKQDITDGRRIQNSERPATILIGTELQKWSTLSRRSGRSHPPDEVEQAVKLLGNVSDAVMLPLFDRFRPFAVHNSEMRALRTRLLDPNLRADPIQRKCYSLLFEGSGVRSVFEEHIKRLREREDQLQEEGRSIGDYVKNQLQDAKTTASALNRYENEIKNRTAAKFFSIDYERFFSAEGGNEAERKELLNRAKSIFDTVSTQAFQLGYLMAVHSVVELMLDTGTPYDRRLQVIKFVSNLYLNALNTYFSSGTEVEHRTLTGFVNEPRAKVFAPNEIGLRGLLSQSVKELNESQWLFFRYAILEMVHCKHAYETLLQGLNTATDVSLSEAYRRNLPYLTYGIVEVRNQYIKAAVDTSLNSTEFKQEIQLVKAKSIGEKKSEEEIAQLIEQLEAERKAEVQEKCKQNIKASLGELAKDDKISSRLLENVSMQDSE</sequence>
<evidence type="ECO:0008006" key="3">
    <source>
        <dbReference type="Google" id="ProtNLM"/>
    </source>
</evidence>